<comment type="caution">
    <text evidence="3">The sequence shown here is derived from an EMBL/GenBank/DDBJ whole genome shotgun (WGS) entry which is preliminary data.</text>
</comment>
<keyword evidence="4" id="KW-1185">Reference proteome</keyword>
<evidence type="ECO:0000256" key="1">
    <source>
        <dbReference type="SAM" id="Phobius"/>
    </source>
</evidence>
<keyword evidence="1" id="KW-0812">Transmembrane</keyword>
<dbReference type="InterPro" id="IPR025640">
    <property type="entry name" value="GYF_2"/>
</dbReference>
<sequence>MGEERQIWLGRGQEKFGPYAESLIHQWLAERKVSPSMLAWVDGMAEWRPLHEMLGLAPEAVPPLPPDAFGGLAAHDAAVRALPEPPSLHWFLVLLLCIPTLGVMGIVWPFVQASWIKKIDPSSKATGWLVASLLLTLVVWGFGIGSQVARVGDGLTSVALIFPQLVIGLAQWACMIVAFFSMASSMRRVLSPLGLVPEVGGITLFFFTTFYMQGQMSWVARWRQTGQTQPPAPKAVFWVLWCVPGLLILIVSVALMTALHHG</sequence>
<reference evidence="3 4" key="1">
    <citation type="submission" date="2020-03" db="EMBL/GenBank/DDBJ databases">
        <authorList>
            <person name="Lai Q."/>
        </authorList>
    </citation>
    <scope>NUCLEOTIDE SEQUENCE [LARGE SCALE GENOMIC DNA]</scope>
    <source>
        <strain evidence="3 4">CCUG 25036</strain>
    </source>
</reference>
<dbReference type="Proteomes" id="UP000490980">
    <property type="component" value="Unassembled WGS sequence"/>
</dbReference>
<dbReference type="Pfam" id="PF14237">
    <property type="entry name" value="GYF_2"/>
    <property type="match status" value="1"/>
</dbReference>
<organism evidence="3 4">
    <name type="scientific">Luteibacter anthropi</name>
    <dbReference type="NCBI Taxonomy" id="564369"/>
    <lineage>
        <taxon>Bacteria</taxon>
        <taxon>Pseudomonadati</taxon>
        <taxon>Pseudomonadota</taxon>
        <taxon>Gammaproteobacteria</taxon>
        <taxon>Lysobacterales</taxon>
        <taxon>Rhodanobacteraceae</taxon>
        <taxon>Luteibacter</taxon>
    </lineage>
</organism>
<feature type="transmembrane region" description="Helical" evidence="1">
    <location>
        <begin position="161"/>
        <end position="183"/>
    </location>
</feature>
<protein>
    <submittedName>
        <fullName evidence="3">DUF4339 domain-containing protein</fullName>
    </submittedName>
</protein>
<feature type="domain" description="GYF" evidence="2">
    <location>
        <begin position="11"/>
        <end position="53"/>
    </location>
</feature>
<accession>A0A7X5ZKI2</accession>
<proteinExistence type="predicted"/>
<feature type="transmembrane region" description="Helical" evidence="1">
    <location>
        <begin position="235"/>
        <end position="259"/>
    </location>
</feature>
<name>A0A7X5ZKI2_9GAMM</name>
<feature type="transmembrane region" description="Helical" evidence="1">
    <location>
        <begin position="90"/>
        <end position="116"/>
    </location>
</feature>
<evidence type="ECO:0000259" key="2">
    <source>
        <dbReference type="Pfam" id="PF14237"/>
    </source>
</evidence>
<feature type="transmembrane region" description="Helical" evidence="1">
    <location>
        <begin position="195"/>
        <end position="215"/>
    </location>
</feature>
<gene>
    <name evidence="3" type="ORF">HBF25_20000</name>
</gene>
<dbReference type="AlphaFoldDB" id="A0A7X5ZKI2"/>
<feature type="transmembrane region" description="Helical" evidence="1">
    <location>
        <begin position="128"/>
        <end position="149"/>
    </location>
</feature>
<evidence type="ECO:0000313" key="4">
    <source>
        <dbReference type="Proteomes" id="UP000490980"/>
    </source>
</evidence>
<dbReference type="RefSeq" id="WP_166951952.1">
    <property type="nucleotide sequence ID" value="NZ_JAARLZ010000014.1"/>
</dbReference>
<evidence type="ECO:0000313" key="3">
    <source>
        <dbReference type="EMBL" id="NII08675.1"/>
    </source>
</evidence>
<keyword evidence="1" id="KW-0472">Membrane</keyword>
<dbReference type="EMBL" id="JAARLZ010000014">
    <property type="protein sequence ID" value="NII08675.1"/>
    <property type="molecule type" value="Genomic_DNA"/>
</dbReference>
<keyword evidence="1" id="KW-1133">Transmembrane helix</keyword>